<proteinExistence type="predicted"/>
<name>A0ABP1RFW9_9HEXA</name>
<gene>
    <name evidence="3" type="ORF">ODALV1_LOCUS21397</name>
</gene>
<evidence type="ECO:0000313" key="4">
    <source>
        <dbReference type="Proteomes" id="UP001642540"/>
    </source>
</evidence>
<evidence type="ECO:0000313" key="3">
    <source>
        <dbReference type="EMBL" id="CAL8126434.1"/>
    </source>
</evidence>
<protein>
    <submittedName>
        <fullName evidence="3">Uncharacterized protein</fullName>
    </submittedName>
</protein>
<feature type="compositionally biased region" description="Polar residues" evidence="1">
    <location>
        <begin position="87"/>
        <end position="102"/>
    </location>
</feature>
<accession>A0ABP1RFW9</accession>
<feature type="transmembrane region" description="Helical" evidence="2">
    <location>
        <begin position="211"/>
        <end position="232"/>
    </location>
</feature>
<organism evidence="3 4">
    <name type="scientific">Orchesella dallaii</name>
    <dbReference type="NCBI Taxonomy" id="48710"/>
    <lineage>
        <taxon>Eukaryota</taxon>
        <taxon>Metazoa</taxon>
        <taxon>Ecdysozoa</taxon>
        <taxon>Arthropoda</taxon>
        <taxon>Hexapoda</taxon>
        <taxon>Collembola</taxon>
        <taxon>Entomobryomorpha</taxon>
        <taxon>Entomobryoidea</taxon>
        <taxon>Orchesellidae</taxon>
        <taxon>Orchesellinae</taxon>
        <taxon>Orchesella</taxon>
    </lineage>
</organism>
<reference evidence="3 4" key="1">
    <citation type="submission" date="2024-08" db="EMBL/GenBank/DDBJ databases">
        <authorList>
            <person name="Cucini C."/>
            <person name="Frati F."/>
        </authorList>
    </citation>
    <scope>NUCLEOTIDE SEQUENCE [LARGE SCALE GENOMIC DNA]</scope>
</reference>
<keyword evidence="2" id="KW-1133">Transmembrane helix</keyword>
<keyword evidence="2" id="KW-0472">Membrane</keyword>
<dbReference type="Proteomes" id="UP001642540">
    <property type="component" value="Unassembled WGS sequence"/>
</dbReference>
<evidence type="ECO:0000256" key="2">
    <source>
        <dbReference type="SAM" id="Phobius"/>
    </source>
</evidence>
<feature type="region of interest" description="Disordered" evidence="1">
    <location>
        <begin position="67"/>
        <end position="109"/>
    </location>
</feature>
<comment type="caution">
    <text evidence="3">The sequence shown here is derived from an EMBL/GenBank/DDBJ whole genome shotgun (WGS) entry which is preliminary data.</text>
</comment>
<keyword evidence="2" id="KW-0812">Transmembrane</keyword>
<evidence type="ECO:0000256" key="1">
    <source>
        <dbReference type="SAM" id="MobiDB-lite"/>
    </source>
</evidence>
<keyword evidence="4" id="KW-1185">Reference proteome</keyword>
<sequence>MCLKFTKAPFVAVIYIGIYLTVFFRDGVCDETSLLSTSQDENNSKTNQHVHSWKGWADWLPSESKHDHGGKEYIPLSPSEQTRIKRSSTGQSKKNSSGTRSSKSVKDKTANALFNEGDLRSIKQTVMNFATTVMNHFLLQRSSSSSIDRTEKSIRNGRVAYLENLGNRQDGPNVGKPEREAERGVIDWLARLIGVQGKTLGEFLREYQVHVLYDLAFTFFKWIFFLYAGLLIP</sequence>
<dbReference type="EMBL" id="CAXLJM020000072">
    <property type="protein sequence ID" value="CAL8126434.1"/>
    <property type="molecule type" value="Genomic_DNA"/>
</dbReference>